<gene>
    <name evidence="3" type="ORF">DLD77_10345</name>
</gene>
<accession>A0ABN5LYU9</accession>
<dbReference type="Gene3D" id="3.55.50.30">
    <property type="match status" value="1"/>
</dbReference>
<evidence type="ECO:0008006" key="5">
    <source>
        <dbReference type="Google" id="ProtNLM"/>
    </source>
</evidence>
<dbReference type="PANTHER" id="PTHR30273">
    <property type="entry name" value="PERIPLASMIC SIGNAL SENSOR AND SIGMA FACTOR ACTIVATOR FECR-RELATED"/>
    <property type="match status" value="1"/>
</dbReference>
<dbReference type="Pfam" id="PF04773">
    <property type="entry name" value="FecR"/>
    <property type="match status" value="1"/>
</dbReference>
<dbReference type="Pfam" id="PF16344">
    <property type="entry name" value="FecR_C"/>
    <property type="match status" value="1"/>
</dbReference>
<proteinExistence type="predicted"/>
<feature type="domain" description="FecR protein" evidence="1">
    <location>
        <begin position="184"/>
        <end position="286"/>
    </location>
</feature>
<organism evidence="3 4">
    <name type="scientific">Chitinophaga alhagiae</name>
    <dbReference type="NCBI Taxonomy" id="2203219"/>
    <lineage>
        <taxon>Bacteria</taxon>
        <taxon>Pseudomonadati</taxon>
        <taxon>Bacteroidota</taxon>
        <taxon>Chitinophagia</taxon>
        <taxon>Chitinophagales</taxon>
        <taxon>Chitinophagaceae</taxon>
        <taxon>Chitinophaga</taxon>
    </lineage>
</organism>
<dbReference type="InterPro" id="IPR032508">
    <property type="entry name" value="FecR_C"/>
</dbReference>
<evidence type="ECO:0000259" key="1">
    <source>
        <dbReference type="Pfam" id="PF04773"/>
    </source>
</evidence>
<name>A0ABN5LYU9_9BACT</name>
<evidence type="ECO:0000313" key="3">
    <source>
        <dbReference type="EMBL" id="AWO02066.1"/>
    </source>
</evidence>
<keyword evidence="4" id="KW-1185">Reference proteome</keyword>
<evidence type="ECO:0000313" key="4">
    <source>
        <dbReference type="Proteomes" id="UP000246099"/>
    </source>
</evidence>
<dbReference type="PANTHER" id="PTHR30273:SF2">
    <property type="entry name" value="PROTEIN FECR"/>
    <property type="match status" value="1"/>
</dbReference>
<dbReference type="RefSeq" id="WP_119078271.1">
    <property type="nucleotide sequence ID" value="NZ_CP029600.1"/>
</dbReference>
<evidence type="ECO:0000259" key="2">
    <source>
        <dbReference type="Pfam" id="PF16344"/>
    </source>
</evidence>
<dbReference type="Gene3D" id="2.60.120.1440">
    <property type="match status" value="1"/>
</dbReference>
<sequence length="396" mass="43393">MTQEALKQLLQKYLEHKLSATEFERMWGTLSDPALKDTWLEFIRDTWDSPAHRHLANETARRAGLQNVLPQIREQRRPFVPANIRWLTAACLAGLLAGAYFLVRNNNGPEQAPPVMAAAPAAPVILPGGNKAVLTLGDGTVIELDSAANGTLGQQGNARVVKLANGNIAYEAAGQGIAEVMYNTMRTPRGGQYRITLPDGTSAWLNAASSITYPTAFTGKERAVKVTGEVYFEVAKQTDGMPFRVEIMTGTGEMKGEVAVLGTHFNINAYDNESAVKATLLEGAVKVRKTGEAFVSLHPGQQANIAGTVEVVRPENLHEVTAWKDGYFVFNQTDIQAMMRQAERWYNITVSYPRGVPADRFSGTLPRSVNLQQFLDILEYSDVDASINERTVTITP</sequence>
<dbReference type="InterPro" id="IPR006860">
    <property type="entry name" value="FecR"/>
</dbReference>
<reference evidence="3 4" key="1">
    <citation type="submission" date="2018-05" db="EMBL/GenBank/DDBJ databases">
        <title>Chitinophaga sp. nov., isolated from rhizosphere soil of Alhagi.</title>
        <authorList>
            <person name="Liu Y."/>
        </authorList>
    </citation>
    <scope>NUCLEOTIDE SEQUENCE [LARGE SCALE GENOMIC DNA]</scope>
    <source>
        <strain evidence="3 4">T22</strain>
    </source>
</reference>
<dbReference type="Proteomes" id="UP000246099">
    <property type="component" value="Chromosome"/>
</dbReference>
<feature type="domain" description="Protein FecR C-terminal" evidence="2">
    <location>
        <begin position="327"/>
        <end position="394"/>
    </location>
</feature>
<protein>
    <recommendedName>
        <fullName evidence="5">FecR family protein</fullName>
    </recommendedName>
</protein>
<dbReference type="InterPro" id="IPR012373">
    <property type="entry name" value="Ferrdict_sens_TM"/>
</dbReference>
<dbReference type="EMBL" id="CP029600">
    <property type="protein sequence ID" value="AWO02066.1"/>
    <property type="molecule type" value="Genomic_DNA"/>
</dbReference>